<evidence type="ECO:0008006" key="4">
    <source>
        <dbReference type="Google" id="ProtNLM"/>
    </source>
</evidence>
<evidence type="ECO:0000313" key="3">
    <source>
        <dbReference type="Proteomes" id="UP000191448"/>
    </source>
</evidence>
<sequence length="178" mass="20991">MVIKYKNDVEELIDLNLLTVKLSKKKWLRNNLIPVIYSIVSIIVCISVIIFYGGFAPRNKILIYVIVLCNALFWVRVLLASRTVYRKSVLRMLRKNPSYGQNKEVTRKPKEFYVQNLEDKSKSYSIKIKDISRVIRKDDYLIMYDKDYTPLLMFPNKLVKGNLGEEEFFKGLKIEDIK</sequence>
<protein>
    <recommendedName>
        <fullName evidence="4">YcxB-like protein domain-containing protein</fullName>
    </recommendedName>
</protein>
<keyword evidence="1" id="KW-1133">Transmembrane helix</keyword>
<dbReference type="RefSeq" id="WP_080021848.1">
    <property type="nucleotide sequence ID" value="NZ_LTAY01000021.1"/>
</dbReference>
<evidence type="ECO:0000313" key="2">
    <source>
        <dbReference type="EMBL" id="OPX49763.1"/>
    </source>
</evidence>
<comment type="caution">
    <text evidence="2">The sequence shown here is derived from an EMBL/GenBank/DDBJ whole genome shotgun (WGS) entry which is preliminary data.</text>
</comment>
<dbReference type="AlphaFoldDB" id="A0A1V4T013"/>
<name>A0A1V4T013_9CLOT</name>
<feature type="transmembrane region" description="Helical" evidence="1">
    <location>
        <begin position="61"/>
        <end position="85"/>
    </location>
</feature>
<dbReference type="EMBL" id="LTAY01000021">
    <property type="protein sequence ID" value="OPX49763.1"/>
    <property type="molecule type" value="Genomic_DNA"/>
</dbReference>
<keyword evidence="1" id="KW-0472">Membrane</keyword>
<accession>A0A1V4T013</accession>
<organism evidence="2 3">
    <name type="scientific">Clostridium thermobutyricum DSM 4928</name>
    <dbReference type="NCBI Taxonomy" id="1121339"/>
    <lineage>
        <taxon>Bacteria</taxon>
        <taxon>Bacillati</taxon>
        <taxon>Bacillota</taxon>
        <taxon>Clostridia</taxon>
        <taxon>Eubacteriales</taxon>
        <taxon>Clostridiaceae</taxon>
        <taxon>Clostridium</taxon>
    </lineage>
</organism>
<dbReference type="Proteomes" id="UP000191448">
    <property type="component" value="Unassembled WGS sequence"/>
</dbReference>
<proteinExistence type="predicted"/>
<gene>
    <name evidence="2" type="ORF">CLTHE_04940</name>
</gene>
<feature type="transmembrane region" description="Helical" evidence="1">
    <location>
        <begin position="32"/>
        <end position="55"/>
    </location>
</feature>
<reference evidence="2 3" key="1">
    <citation type="submission" date="2016-02" db="EMBL/GenBank/DDBJ databases">
        <title>Genome sequence of Clostridium thermobutyricum DSM 4928.</title>
        <authorList>
            <person name="Poehlein A."/>
            <person name="Daniel R."/>
        </authorList>
    </citation>
    <scope>NUCLEOTIDE SEQUENCE [LARGE SCALE GENOMIC DNA]</scope>
    <source>
        <strain evidence="2 3">DSM 4928</strain>
    </source>
</reference>
<keyword evidence="1" id="KW-0812">Transmembrane</keyword>
<evidence type="ECO:0000256" key="1">
    <source>
        <dbReference type="SAM" id="Phobius"/>
    </source>
</evidence>